<protein>
    <submittedName>
        <fullName evidence="1">Uncharacterized protein</fullName>
    </submittedName>
</protein>
<proteinExistence type="predicted"/>
<accession>A0A1H9Z3U9</accession>
<dbReference type="InterPro" id="IPR014993">
    <property type="entry name" value="DUF1841"/>
</dbReference>
<dbReference type="STRING" id="237682.SAMN05421676_101385"/>
<dbReference type="Pfam" id="PF08897">
    <property type="entry name" value="DUF1841"/>
    <property type="match status" value="1"/>
</dbReference>
<name>A0A1H9Z3U9_9BACI</name>
<organism evidence="1 2">
    <name type="scientific">Salinibacillus kushneri</name>
    <dbReference type="NCBI Taxonomy" id="237682"/>
    <lineage>
        <taxon>Bacteria</taxon>
        <taxon>Bacillati</taxon>
        <taxon>Bacillota</taxon>
        <taxon>Bacilli</taxon>
        <taxon>Bacillales</taxon>
        <taxon>Bacillaceae</taxon>
        <taxon>Salinibacillus</taxon>
    </lineage>
</organism>
<evidence type="ECO:0000313" key="2">
    <source>
        <dbReference type="Proteomes" id="UP000199095"/>
    </source>
</evidence>
<keyword evidence="2" id="KW-1185">Reference proteome</keyword>
<gene>
    <name evidence="1" type="ORF">SAMN05421676_101385</name>
</gene>
<dbReference type="RefSeq" id="WP_093131393.1">
    <property type="nucleotide sequence ID" value="NZ_FOHJ01000001.1"/>
</dbReference>
<dbReference type="EMBL" id="FOHJ01000001">
    <property type="protein sequence ID" value="SES76168.1"/>
    <property type="molecule type" value="Genomic_DNA"/>
</dbReference>
<dbReference type="Proteomes" id="UP000199095">
    <property type="component" value="Unassembled WGS sequence"/>
</dbReference>
<dbReference type="OrthoDB" id="1684217at2"/>
<sequence>MANQRMKSKLIEVIDNQLNINEPECTRVTLDRLIDSGYKEQEAKEKIATVLVEEMYDVMKQGTPFDEERYCSKLAKLT</sequence>
<dbReference type="AlphaFoldDB" id="A0A1H9Z3U9"/>
<evidence type="ECO:0000313" key="1">
    <source>
        <dbReference type="EMBL" id="SES76168.1"/>
    </source>
</evidence>
<reference evidence="2" key="1">
    <citation type="submission" date="2016-10" db="EMBL/GenBank/DDBJ databases">
        <authorList>
            <person name="Varghese N."/>
            <person name="Submissions S."/>
        </authorList>
    </citation>
    <scope>NUCLEOTIDE SEQUENCE [LARGE SCALE GENOMIC DNA]</scope>
    <source>
        <strain evidence="2">CGMCC 1.3566</strain>
    </source>
</reference>